<gene>
    <name evidence="3" type="ORF">Pla100_46590</name>
</gene>
<comment type="caution">
    <text evidence="3">The sequence shown here is derived from an EMBL/GenBank/DDBJ whole genome shotgun (WGS) entry which is preliminary data.</text>
</comment>
<feature type="compositionally biased region" description="Polar residues" evidence="1">
    <location>
        <begin position="1"/>
        <end position="12"/>
    </location>
</feature>
<organism evidence="3 4">
    <name type="scientific">Neorhodopirellula pilleata</name>
    <dbReference type="NCBI Taxonomy" id="2714738"/>
    <lineage>
        <taxon>Bacteria</taxon>
        <taxon>Pseudomonadati</taxon>
        <taxon>Planctomycetota</taxon>
        <taxon>Planctomycetia</taxon>
        <taxon>Pirellulales</taxon>
        <taxon>Pirellulaceae</taxon>
        <taxon>Neorhodopirellula</taxon>
    </lineage>
</organism>
<keyword evidence="2" id="KW-0812">Transmembrane</keyword>
<sequence>MSDSPTSDTPSIRSPEASVNPYQVGESSTSVDLNTGTLDDAASRVSFRLSKGVLRHAIDHLLLHQHPLRLSIGSLLMIFASGAAIFWAASQNVVVFVVTLVFTMVLSSLIYTSLIYRSKSIMRNRVRELGLVQDSVCVVEIEDERFVMTTSNGQHRWNAADVKVYRTPFGIVLCPEPMTPIYVPRRNNSPAQAMKTLRRKFSEAQTDRDSI</sequence>
<keyword evidence="4" id="KW-1185">Reference proteome</keyword>
<feature type="transmembrane region" description="Helical" evidence="2">
    <location>
        <begin position="95"/>
        <end position="116"/>
    </location>
</feature>
<evidence type="ECO:0000313" key="4">
    <source>
        <dbReference type="Proteomes" id="UP000316213"/>
    </source>
</evidence>
<dbReference type="RefSeq" id="WP_146580327.1">
    <property type="nucleotide sequence ID" value="NZ_SJPM01000011.1"/>
</dbReference>
<dbReference type="Proteomes" id="UP000316213">
    <property type="component" value="Unassembled WGS sequence"/>
</dbReference>
<protein>
    <recommendedName>
        <fullName evidence="5">YcxB-like protein domain-containing protein</fullName>
    </recommendedName>
</protein>
<keyword evidence="2" id="KW-0472">Membrane</keyword>
<evidence type="ECO:0000256" key="2">
    <source>
        <dbReference type="SAM" id="Phobius"/>
    </source>
</evidence>
<evidence type="ECO:0008006" key="5">
    <source>
        <dbReference type="Google" id="ProtNLM"/>
    </source>
</evidence>
<evidence type="ECO:0000256" key="1">
    <source>
        <dbReference type="SAM" id="MobiDB-lite"/>
    </source>
</evidence>
<accession>A0A5C5ZZC0</accession>
<proteinExistence type="predicted"/>
<dbReference type="AlphaFoldDB" id="A0A5C5ZZC0"/>
<keyword evidence="2" id="KW-1133">Transmembrane helix</keyword>
<dbReference type="EMBL" id="SJPM01000011">
    <property type="protein sequence ID" value="TWT92639.1"/>
    <property type="molecule type" value="Genomic_DNA"/>
</dbReference>
<name>A0A5C5ZZC0_9BACT</name>
<dbReference type="OrthoDB" id="273687at2"/>
<evidence type="ECO:0000313" key="3">
    <source>
        <dbReference type="EMBL" id="TWT92639.1"/>
    </source>
</evidence>
<feature type="transmembrane region" description="Helical" evidence="2">
    <location>
        <begin position="70"/>
        <end position="89"/>
    </location>
</feature>
<feature type="region of interest" description="Disordered" evidence="1">
    <location>
        <begin position="1"/>
        <end position="31"/>
    </location>
</feature>
<reference evidence="3 4" key="1">
    <citation type="submission" date="2019-02" db="EMBL/GenBank/DDBJ databases">
        <title>Deep-cultivation of Planctomycetes and their phenomic and genomic characterization uncovers novel biology.</title>
        <authorList>
            <person name="Wiegand S."/>
            <person name="Jogler M."/>
            <person name="Boedeker C."/>
            <person name="Pinto D."/>
            <person name="Vollmers J."/>
            <person name="Rivas-Marin E."/>
            <person name="Kohn T."/>
            <person name="Peeters S.H."/>
            <person name="Heuer A."/>
            <person name="Rast P."/>
            <person name="Oberbeckmann S."/>
            <person name="Bunk B."/>
            <person name="Jeske O."/>
            <person name="Meyerdierks A."/>
            <person name="Storesund J.E."/>
            <person name="Kallscheuer N."/>
            <person name="Luecker S."/>
            <person name="Lage O.M."/>
            <person name="Pohl T."/>
            <person name="Merkel B.J."/>
            <person name="Hornburger P."/>
            <person name="Mueller R.-W."/>
            <person name="Bruemmer F."/>
            <person name="Labrenz M."/>
            <person name="Spormann A.M."/>
            <person name="Op Den Camp H."/>
            <person name="Overmann J."/>
            <person name="Amann R."/>
            <person name="Jetten M.S.M."/>
            <person name="Mascher T."/>
            <person name="Medema M.H."/>
            <person name="Devos D.P."/>
            <person name="Kaster A.-K."/>
            <person name="Ovreas L."/>
            <person name="Rohde M."/>
            <person name="Galperin M.Y."/>
            <person name="Jogler C."/>
        </authorList>
    </citation>
    <scope>NUCLEOTIDE SEQUENCE [LARGE SCALE GENOMIC DNA]</scope>
    <source>
        <strain evidence="3 4">Pla100</strain>
    </source>
</reference>